<dbReference type="PANTHER" id="PTHR48085:SF5">
    <property type="entry name" value="CADMIUM_ZINC-TRANSPORTING ATPASE HMA4-RELATED"/>
    <property type="match status" value="1"/>
</dbReference>
<dbReference type="InterPro" id="IPR008250">
    <property type="entry name" value="ATPase_P-typ_transduc_dom_A_sf"/>
</dbReference>
<dbReference type="InterPro" id="IPR036412">
    <property type="entry name" value="HAD-like_sf"/>
</dbReference>
<evidence type="ECO:0000256" key="10">
    <source>
        <dbReference type="ARBA" id="ARBA00023136"/>
    </source>
</evidence>
<evidence type="ECO:0000256" key="5">
    <source>
        <dbReference type="ARBA" id="ARBA00022723"/>
    </source>
</evidence>
<feature type="transmembrane region" description="Helical" evidence="13">
    <location>
        <begin position="655"/>
        <end position="674"/>
    </location>
</feature>
<comment type="catalytic activity">
    <reaction evidence="12">
        <text>Cd(2+)(in) + ATP + H2O = Cd(2+)(out) + ADP + phosphate + H(+)</text>
        <dbReference type="Rhea" id="RHEA:12132"/>
        <dbReference type="ChEBI" id="CHEBI:15377"/>
        <dbReference type="ChEBI" id="CHEBI:15378"/>
        <dbReference type="ChEBI" id="CHEBI:30616"/>
        <dbReference type="ChEBI" id="CHEBI:43474"/>
        <dbReference type="ChEBI" id="CHEBI:48775"/>
        <dbReference type="ChEBI" id="CHEBI:456216"/>
        <dbReference type="EC" id="7.2.2.21"/>
    </reaction>
</comment>
<dbReference type="PRINTS" id="PR00119">
    <property type="entry name" value="CATATPASE"/>
</dbReference>
<feature type="transmembrane region" description="Helical" evidence="13">
    <location>
        <begin position="680"/>
        <end position="699"/>
    </location>
</feature>
<dbReference type="SUPFAM" id="SSF81665">
    <property type="entry name" value="Calcium ATPase, transmembrane domain M"/>
    <property type="match status" value="1"/>
</dbReference>
<dbReference type="PANTHER" id="PTHR48085">
    <property type="entry name" value="CADMIUM/ZINC-TRANSPORTING ATPASE HMA2-RELATED"/>
    <property type="match status" value="1"/>
</dbReference>
<keyword evidence="8" id="KW-1278">Translocase</keyword>
<dbReference type="Pfam" id="PF00122">
    <property type="entry name" value="E1-E2_ATPase"/>
    <property type="match status" value="1"/>
</dbReference>
<sequence>MESNNMKGSKKTFLLEGLDCAVCAAKIEDNVKKIDGICNANVDLINTKLTVELEDINKINDINKIIKKVVKDVEPNIHIVDSEGKIVKDSRFKWKIMQLLSAAILFILPVIFKLPEYAKFSLFFISYIISGGEIIALSIKKILKGQLFDENFLMSISTIGAFAIGKYEEGVSVMLFYQIGTLIEDYAVDNSRKSIKDLMDIRPDYANLKIENDIKKVPPEAVNIGDIILVKPGEKIPLDGKVIDGKSFVDTSSLTGEYLPMEVTIGSDVLSGFINKNGLLTVKVEKNFNESTVSKILDLIENANNKKAQAENFITKFAKYYTPIVTLSALFIATIPPLLLSENFSNWIYRALVFLVISCPCALVISVPLSFFSGIGAASKSGILIKGSNYLEALNDVKTMVFDKTGTLTEGTFKVTEINAENPLKNDELLKYAAYGEYYSNHPIASSIVNAYGKEIDAVKIKDYVELAGNGIKAIIDDKEILMGNSKLMKSHNIAFKDAKPYSAVHIAVDGKYAGYIVISDSIKKDSKDTVKALKSLGVERLIMLTGDKKEISQYISNELGLDGVYSELLPDEKVNVVDELCSNTDLKGKVAFVGDGINDAPALTRADVGIAMGKIGTDAAIEAADVVLMTDEPYKLVDAIKIAKKTHKIVLENIIFALGVKLSVLTLGALGLATMWEAVFADVGITVLAVLNSLRILAK</sequence>
<keyword evidence="7 13" id="KW-0067">ATP-binding</keyword>
<dbReference type="CDD" id="cd00371">
    <property type="entry name" value="HMA"/>
    <property type="match status" value="1"/>
</dbReference>
<dbReference type="SFLD" id="SFLDF00027">
    <property type="entry name" value="p-type_atpase"/>
    <property type="match status" value="1"/>
</dbReference>
<dbReference type="InterPro" id="IPR051014">
    <property type="entry name" value="Cation_Transport_ATPase_IB"/>
</dbReference>
<keyword evidence="9 13" id="KW-1133">Transmembrane helix</keyword>
<dbReference type="PROSITE" id="PS00154">
    <property type="entry name" value="ATPASE_E1_E2"/>
    <property type="match status" value="1"/>
</dbReference>
<evidence type="ECO:0000256" key="2">
    <source>
        <dbReference type="ARBA" id="ARBA00006024"/>
    </source>
</evidence>
<dbReference type="PROSITE" id="PS50846">
    <property type="entry name" value="HMA_2"/>
    <property type="match status" value="1"/>
</dbReference>
<evidence type="ECO:0000256" key="9">
    <source>
        <dbReference type="ARBA" id="ARBA00022989"/>
    </source>
</evidence>
<feature type="domain" description="HMA" evidence="14">
    <location>
        <begin position="9"/>
        <end position="74"/>
    </location>
</feature>
<evidence type="ECO:0000313" key="15">
    <source>
        <dbReference type="EMBL" id="MBP2070921.1"/>
    </source>
</evidence>
<evidence type="ECO:0000256" key="13">
    <source>
        <dbReference type="RuleBase" id="RU362081"/>
    </source>
</evidence>
<evidence type="ECO:0000256" key="8">
    <source>
        <dbReference type="ARBA" id="ARBA00022967"/>
    </source>
</evidence>
<dbReference type="EMBL" id="JAGGLT010000003">
    <property type="protein sequence ID" value="MBP2070921.1"/>
    <property type="molecule type" value="Genomic_DNA"/>
</dbReference>
<evidence type="ECO:0000256" key="12">
    <source>
        <dbReference type="ARBA" id="ARBA00049338"/>
    </source>
</evidence>
<dbReference type="Gene3D" id="3.40.1110.10">
    <property type="entry name" value="Calcium-transporting ATPase, cytoplasmic domain N"/>
    <property type="match status" value="1"/>
</dbReference>
<dbReference type="InterPro" id="IPR027256">
    <property type="entry name" value="P-typ_ATPase_IB"/>
</dbReference>
<evidence type="ECO:0000259" key="14">
    <source>
        <dbReference type="PROSITE" id="PS50846"/>
    </source>
</evidence>
<dbReference type="InterPro" id="IPR023214">
    <property type="entry name" value="HAD_sf"/>
</dbReference>
<evidence type="ECO:0000313" key="16">
    <source>
        <dbReference type="Proteomes" id="UP001166402"/>
    </source>
</evidence>
<comment type="subcellular location">
    <subcellularLocation>
        <location evidence="13">Cell membrane</location>
    </subcellularLocation>
    <subcellularLocation>
        <location evidence="1">Membrane</location>
        <topology evidence="1">Multi-pass membrane protein</topology>
    </subcellularLocation>
</comment>
<dbReference type="NCBIfam" id="TIGR01525">
    <property type="entry name" value="ATPase-IB_hvy"/>
    <property type="match status" value="1"/>
</dbReference>
<keyword evidence="3" id="KW-0104">Cadmium</keyword>
<feature type="transmembrane region" description="Helical" evidence="13">
    <location>
        <begin position="347"/>
        <end position="372"/>
    </location>
</feature>
<accession>A0ABS4NB85</accession>
<dbReference type="SUPFAM" id="SSF81653">
    <property type="entry name" value="Calcium ATPase, transduction domain A"/>
    <property type="match status" value="1"/>
</dbReference>
<keyword evidence="10 13" id="KW-0472">Membrane</keyword>
<gene>
    <name evidence="15" type="ORF">J2Z80_000421</name>
</gene>
<keyword evidence="5 13" id="KW-0479">Metal-binding</keyword>
<dbReference type="Pfam" id="PF00403">
    <property type="entry name" value="HMA"/>
    <property type="match status" value="1"/>
</dbReference>
<dbReference type="InterPro" id="IPR001757">
    <property type="entry name" value="P_typ_ATPase"/>
</dbReference>
<dbReference type="Pfam" id="PF00702">
    <property type="entry name" value="Hydrolase"/>
    <property type="match status" value="1"/>
</dbReference>
<dbReference type="SUPFAM" id="SSF55008">
    <property type="entry name" value="HMA, heavy metal-associated domain"/>
    <property type="match status" value="1"/>
</dbReference>
<dbReference type="InterPro" id="IPR023299">
    <property type="entry name" value="ATPase_P-typ_cyto_dom_N"/>
</dbReference>
<dbReference type="CDD" id="cd07548">
    <property type="entry name" value="P-type_ATPase-Cd_Zn_Co_like"/>
    <property type="match status" value="1"/>
</dbReference>
<keyword evidence="13" id="KW-1003">Cell membrane</keyword>
<dbReference type="InterPro" id="IPR018303">
    <property type="entry name" value="ATPase_P-typ_P_site"/>
</dbReference>
<comment type="similarity">
    <text evidence="2 13">Belongs to the cation transport ATPase (P-type) (TC 3.A.3) family. Type IB subfamily.</text>
</comment>
<evidence type="ECO:0000256" key="6">
    <source>
        <dbReference type="ARBA" id="ARBA00022741"/>
    </source>
</evidence>
<dbReference type="PRINTS" id="PR00941">
    <property type="entry name" value="CDATPASE"/>
</dbReference>
<keyword evidence="4 13" id="KW-0812">Transmembrane</keyword>
<proteinExistence type="inferred from homology"/>
<dbReference type="Gene3D" id="3.30.70.100">
    <property type="match status" value="1"/>
</dbReference>
<dbReference type="EC" id="7.2.2.21" evidence="11"/>
<dbReference type="Gene3D" id="2.70.150.10">
    <property type="entry name" value="Calcium-transporting ATPase, cytoplasmic transduction domain A"/>
    <property type="match status" value="1"/>
</dbReference>
<dbReference type="InterPro" id="IPR059000">
    <property type="entry name" value="ATPase_P-type_domA"/>
</dbReference>
<dbReference type="InterPro" id="IPR023298">
    <property type="entry name" value="ATPase_P-typ_TM_dom_sf"/>
</dbReference>
<dbReference type="SFLD" id="SFLDG00002">
    <property type="entry name" value="C1.7:_P-type_atpase_like"/>
    <property type="match status" value="1"/>
</dbReference>
<evidence type="ECO:0000256" key="3">
    <source>
        <dbReference type="ARBA" id="ARBA00022539"/>
    </source>
</evidence>
<dbReference type="InterPro" id="IPR036163">
    <property type="entry name" value="HMA_dom_sf"/>
</dbReference>
<dbReference type="InterPro" id="IPR006121">
    <property type="entry name" value="HMA_dom"/>
</dbReference>
<dbReference type="NCBIfam" id="TIGR01512">
    <property type="entry name" value="ATPase-IB2_Cd"/>
    <property type="match status" value="1"/>
</dbReference>
<keyword evidence="16" id="KW-1185">Reference proteome</keyword>
<evidence type="ECO:0000256" key="4">
    <source>
        <dbReference type="ARBA" id="ARBA00022692"/>
    </source>
</evidence>
<dbReference type="SUPFAM" id="SSF56784">
    <property type="entry name" value="HAD-like"/>
    <property type="match status" value="1"/>
</dbReference>
<comment type="caution">
    <text evidence="15">The sequence shown here is derived from an EMBL/GenBank/DDBJ whole genome shotgun (WGS) entry which is preliminary data.</text>
</comment>
<feature type="transmembrane region" description="Helical" evidence="13">
    <location>
        <begin position="320"/>
        <end position="341"/>
    </location>
</feature>
<protein>
    <recommendedName>
        <fullName evidence="11">Cd(2+)-exporting ATPase</fullName>
        <ecNumber evidence="11">7.2.2.21</ecNumber>
    </recommendedName>
</protein>
<reference evidence="15" key="1">
    <citation type="submission" date="2021-03" db="EMBL/GenBank/DDBJ databases">
        <title>Genomic Encyclopedia of Type Strains, Phase IV (KMG-IV): sequencing the most valuable type-strain genomes for metagenomic binning, comparative biology and taxonomic classification.</title>
        <authorList>
            <person name="Goeker M."/>
        </authorList>
    </citation>
    <scope>NUCLEOTIDE SEQUENCE</scope>
    <source>
        <strain evidence="15">DSM 101588</strain>
    </source>
</reference>
<feature type="transmembrane region" description="Helical" evidence="13">
    <location>
        <begin position="96"/>
        <end position="114"/>
    </location>
</feature>
<evidence type="ECO:0000256" key="7">
    <source>
        <dbReference type="ARBA" id="ARBA00022840"/>
    </source>
</evidence>
<name>A0ABS4NB85_9THEO</name>
<dbReference type="SFLD" id="SFLDS00003">
    <property type="entry name" value="Haloacid_Dehalogenase"/>
    <property type="match status" value="1"/>
</dbReference>
<organism evidence="15 16">
    <name type="scientific">Thermoanaerobacterium butyriciformans</name>
    <dbReference type="NCBI Taxonomy" id="1702242"/>
    <lineage>
        <taxon>Bacteria</taxon>
        <taxon>Bacillati</taxon>
        <taxon>Bacillota</taxon>
        <taxon>Clostridia</taxon>
        <taxon>Thermoanaerobacterales</taxon>
        <taxon>Thermoanaerobacteraceae</taxon>
        <taxon>Thermoanaerobacterium</taxon>
    </lineage>
</organism>
<dbReference type="NCBIfam" id="TIGR01494">
    <property type="entry name" value="ATPase_P-type"/>
    <property type="match status" value="1"/>
</dbReference>
<keyword evidence="6 13" id="KW-0547">Nucleotide-binding</keyword>
<dbReference type="Proteomes" id="UP001166402">
    <property type="component" value="Unassembled WGS sequence"/>
</dbReference>
<evidence type="ECO:0000256" key="11">
    <source>
        <dbReference type="ARBA" id="ARBA00039103"/>
    </source>
</evidence>
<dbReference type="Gene3D" id="3.40.50.1000">
    <property type="entry name" value="HAD superfamily/HAD-like"/>
    <property type="match status" value="1"/>
</dbReference>
<dbReference type="InterPro" id="IPR044492">
    <property type="entry name" value="P_typ_ATPase_HD_dom"/>
</dbReference>
<feature type="transmembrane region" description="Helical" evidence="13">
    <location>
        <begin position="120"/>
        <end position="139"/>
    </location>
</feature>
<evidence type="ECO:0000256" key="1">
    <source>
        <dbReference type="ARBA" id="ARBA00004141"/>
    </source>
</evidence>